<dbReference type="Proteomes" id="UP000583929">
    <property type="component" value="Unassembled WGS sequence"/>
</dbReference>
<dbReference type="AlphaFoldDB" id="A0A7J6DTL6"/>
<feature type="domain" description="RNase H type-1" evidence="1">
    <location>
        <begin position="63"/>
        <end position="130"/>
    </location>
</feature>
<gene>
    <name evidence="2" type="ORF">G4B88_003178</name>
</gene>
<dbReference type="Pfam" id="PF13456">
    <property type="entry name" value="RVT_3"/>
    <property type="match status" value="1"/>
</dbReference>
<evidence type="ECO:0000313" key="2">
    <source>
        <dbReference type="EMBL" id="KAF4349346.1"/>
    </source>
</evidence>
<dbReference type="EMBL" id="JAATIQ010000643">
    <property type="protein sequence ID" value="KAF4349346.1"/>
    <property type="molecule type" value="Genomic_DNA"/>
</dbReference>
<sequence>MEKSQSSSLSGGSPHGKSIFCIENKKEGSFQVPNITNGLPKHKHQNQKEGRKCVDISLWSSLVTDLGLEEGVFHSDCSVLVQSVRERRPPEWSNACTFLNVISWFSCNNNFHVCWTPRASNMAAHSLAQWGLKFSSSDFLNFWKVNPHVITSI</sequence>
<dbReference type="GO" id="GO:0003676">
    <property type="term" value="F:nucleic acid binding"/>
    <property type="evidence" value="ECO:0007669"/>
    <property type="project" value="InterPro"/>
</dbReference>
<dbReference type="GO" id="GO:0004523">
    <property type="term" value="F:RNA-DNA hybrid ribonuclease activity"/>
    <property type="evidence" value="ECO:0007669"/>
    <property type="project" value="InterPro"/>
</dbReference>
<proteinExistence type="predicted"/>
<protein>
    <recommendedName>
        <fullName evidence="1">RNase H type-1 domain-containing protein</fullName>
    </recommendedName>
</protein>
<name>A0A7J6DTL6_CANSA</name>
<dbReference type="InterPro" id="IPR002156">
    <property type="entry name" value="RNaseH_domain"/>
</dbReference>
<evidence type="ECO:0000259" key="1">
    <source>
        <dbReference type="Pfam" id="PF13456"/>
    </source>
</evidence>
<evidence type="ECO:0000313" key="3">
    <source>
        <dbReference type="Proteomes" id="UP000583929"/>
    </source>
</evidence>
<keyword evidence="3" id="KW-1185">Reference proteome</keyword>
<accession>A0A7J6DTL6</accession>
<reference evidence="2 3" key="1">
    <citation type="journal article" date="2020" name="bioRxiv">
        <title>Sequence and annotation of 42 cannabis genomes reveals extensive copy number variation in cannabinoid synthesis and pathogen resistance genes.</title>
        <authorList>
            <person name="Mckernan K.J."/>
            <person name="Helbert Y."/>
            <person name="Kane L.T."/>
            <person name="Ebling H."/>
            <person name="Zhang L."/>
            <person name="Liu B."/>
            <person name="Eaton Z."/>
            <person name="Mclaughlin S."/>
            <person name="Kingan S."/>
            <person name="Baybayan P."/>
            <person name="Concepcion G."/>
            <person name="Jordan M."/>
            <person name="Riva A."/>
            <person name="Barbazuk W."/>
            <person name="Harkins T."/>
        </authorList>
    </citation>
    <scope>NUCLEOTIDE SEQUENCE [LARGE SCALE GENOMIC DNA]</scope>
    <source>
        <strain evidence="3">cv. Jamaican Lion 4</strain>
        <tissue evidence="2">Leaf</tissue>
    </source>
</reference>
<organism evidence="2 3">
    <name type="scientific">Cannabis sativa</name>
    <name type="common">Hemp</name>
    <name type="synonym">Marijuana</name>
    <dbReference type="NCBI Taxonomy" id="3483"/>
    <lineage>
        <taxon>Eukaryota</taxon>
        <taxon>Viridiplantae</taxon>
        <taxon>Streptophyta</taxon>
        <taxon>Embryophyta</taxon>
        <taxon>Tracheophyta</taxon>
        <taxon>Spermatophyta</taxon>
        <taxon>Magnoliopsida</taxon>
        <taxon>eudicotyledons</taxon>
        <taxon>Gunneridae</taxon>
        <taxon>Pentapetalae</taxon>
        <taxon>rosids</taxon>
        <taxon>fabids</taxon>
        <taxon>Rosales</taxon>
        <taxon>Cannabaceae</taxon>
        <taxon>Cannabis</taxon>
    </lineage>
</organism>
<comment type="caution">
    <text evidence="2">The sequence shown here is derived from an EMBL/GenBank/DDBJ whole genome shotgun (WGS) entry which is preliminary data.</text>
</comment>